<dbReference type="AlphaFoldDB" id="X0VZY6"/>
<dbReference type="InterPro" id="IPR004452">
    <property type="entry name" value="LutB/LldF"/>
</dbReference>
<sequence length="144" mass="16525">MRNRFRHRIRNAIADPNLQVALDRNAERRMAAWNETFASLTNIEDLRRRAREVRQHTLDNLDHYLERFTQRLVENGIRVHRAADAAEACRLAVTIAQASDATLVAKSKSITTEEIDLNHALQQKGIRVVETDLGEFIVQLRGEA</sequence>
<comment type="caution">
    <text evidence="2">The sequence shown here is derived from an EMBL/GenBank/DDBJ whole genome shotgun (WGS) entry which is preliminary data.</text>
</comment>
<dbReference type="Pfam" id="PF02589">
    <property type="entry name" value="LUD_dom"/>
    <property type="match status" value="1"/>
</dbReference>
<accession>X0VZY6</accession>
<feature type="domain" description="LUD" evidence="1">
    <location>
        <begin position="65"/>
        <end position="138"/>
    </location>
</feature>
<evidence type="ECO:0000259" key="1">
    <source>
        <dbReference type="Pfam" id="PF02589"/>
    </source>
</evidence>
<protein>
    <recommendedName>
        <fullName evidence="1">LUD domain-containing protein</fullName>
    </recommendedName>
</protein>
<proteinExistence type="predicted"/>
<dbReference type="PANTHER" id="PTHR47153:SF2">
    <property type="entry name" value="LACTATE UTILIZATION PROTEIN B"/>
    <property type="match status" value="1"/>
</dbReference>
<dbReference type="PANTHER" id="PTHR47153">
    <property type="entry name" value="LACTATE UTILIZATION PROTEIN B"/>
    <property type="match status" value="1"/>
</dbReference>
<feature type="non-terminal residue" evidence="2">
    <location>
        <position position="144"/>
    </location>
</feature>
<dbReference type="InterPro" id="IPR003741">
    <property type="entry name" value="LUD_dom"/>
</dbReference>
<dbReference type="GO" id="GO:0006089">
    <property type="term" value="P:lactate metabolic process"/>
    <property type="evidence" value="ECO:0007669"/>
    <property type="project" value="InterPro"/>
</dbReference>
<evidence type="ECO:0000313" key="2">
    <source>
        <dbReference type="EMBL" id="GAG24079.1"/>
    </source>
</evidence>
<name>X0VZY6_9ZZZZ</name>
<organism evidence="2">
    <name type="scientific">marine sediment metagenome</name>
    <dbReference type="NCBI Taxonomy" id="412755"/>
    <lineage>
        <taxon>unclassified sequences</taxon>
        <taxon>metagenomes</taxon>
        <taxon>ecological metagenomes</taxon>
    </lineage>
</organism>
<gene>
    <name evidence="2" type="ORF">S01H1_51557</name>
</gene>
<dbReference type="EMBL" id="BARS01033272">
    <property type="protein sequence ID" value="GAG24079.1"/>
    <property type="molecule type" value="Genomic_DNA"/>
</dbReference>
<reference evidence="2" key="1">
    <citation type="journal article" date="2014" name="Front. Microbiol.">
        <title>High frequency of phylogenetically diverse reductive dehalogenase-homologous genes in deep subseafloor sedimentary metagenomes.</title>
        <authorList>
            <person name="Kawai M."/>
            <person name="Futagami T."/>
            <person name="Toyoda A."/>
            <person name="Takaki Y."/>
            <person name="Nishi S."/>
            <person name="Hori S."/>
            <person name="Arai W."/>
            <person name="Tsubouchi T."/>
            <person name="Morono Y."/>
            <person name="Uchiyama I."/>
            <person name="Ito T."/>
            <person name="Fujiyama A."/>
            <person name="Inagaki F."/>
            <person name="Takami H."/>
        </authorList>
    </citation>
    <scope>NUCLEOTIDE SEQUENCE</scope>
    <source>
        <strain evidence="2">Expedition CK06-06</strain>
    </source>
</reference>